<evidence type="ECO:0000256" key="1">
    <source>
        <dbReference type="ARBA" id="ARBA00022801"/>
    </source>
</evidence>
<keyword evidence="2" id="KW-0326">Glycosidase</keyword>
<dbReference type="CDD" id="cd10789">
    <property type="entry name" value="GH38N_AMII_ER_cytosolic"/>
    <property type="match status" value="1"/>
</dbReference>
<proteinExistence type="predicted"/>
<evidence type="ECO:0000313" key="5">
    <source>
        <dbReference type="Proteomes" id="UP000825051"/>
    </source>
</evidence>
<dbReference type="SUPFAM" id="SSF88688">
    <property type="entry name" value="Families 57/38 glycoside transferase middle domain"/>
    <property type="match status" value="1"/>
</dbReference>
<dbReference type="SMART" id="SM00872">
    <property type="entry name" value="Alpha-mann_mid"/>
    <property type="match status" value="1"/>
</dbReference>
<dbReference type="InterPro" id="IPR000602">
    <property type="entry name" value="Glyco_hydro_38_N"/>
</dbReference>
<sequence length="712" mass="79904">MRTVHLIFNAHLDPVWLWPWTAGVDETLNTCVSMCDFLDRHPDVIFTRGEAWVYEQVRRHDPVLFQRIVQHIRAGRWSVVGGWWIQPDCNLPGEEGFHQQITLGRDWFKRHLGLFPRIGYNVDSFGHSAALPDLMAAHGQRSYVFMRPMKHERTLPARVFRWRGRPGGAEITAFRIAAGYCTIFPPTLDLVEQSLSELPSGVDDTMCFLGVGDHGGGPNEAILEWTRRLPDLMPGTRFLYSSPEKYFRALAPQVKRLPLVTGELQMHAIGCYSVHRPVKVGVRRAENLLAQARRVLATASPAERRAAQPALRGAWEQVCFNHFHDTLGGSSIQTANRPAEEQLGGAAAAAETVLSETFRRRAHALPPDPRQRLAFGNFSGAPFSDWCEHEPWLEWSVWQPDWCLLDARGRVVPHQLIAAEALMPDALRLLFPLRVAAGDIASLRIARRPAGKAPKLTGPSPAFTITRAKKLQPTAGATLALPEFVLVEDKSDTWSHNLDRFAGPIVGRAAWSAPEQVEDGPLRCTWRTTAPIGESTLCADWRRYRGSEFWELRLRVAWHEHHKILRLSWRPGARIQSRNDGISVGGLARTSDGAERPVRDRSLLQLDNGQRAGVVAPDVFSLAGDHDALHLTLLRSCPLAHHDPLVLPPHLPHVNWADQGDHTFLLRFFAAGRVTAAQLDRHALHLQQRPVAADLTRGMPFRPFKDDPNRPL</sequence>
<keyword evidence="1" id="KW-0378">Hydrolase</keyword>
<dbReference type="Gene3D" id="3.20.110.10">
    <property type="entry name" value="Glycoside hydrolase 38, N terminal domain"/>
    <property type="match status" value="1"/>
</dbReference>
<evidence type="ECO:0000259" key="3">
    <source>
        <dbReference type="SMART" id="SM00872"/>
    </source>
</evidence>
<organism evidence="4 5">
    <name type="scientific">Horticoccus luteus</name>
    <dbReference type="NCBI Taxonomy" id="2862869"/>
    <lineage>
        <taxon>Bacteria</taxon>
        <taxon>Pseudomonadati</taxon>
        <taxon>Verrucomicrobiota</taxon>
        <taxon>Opitutia</taxon>
        <taxon>Opitutales</taxon>
        <taxon>Opitutaceae</taxon>
        <taxon>Horticoccus</taxon>
    </lineage>
</organism>
<dbReference type="InterPro" id="IPR027291">
    <property type="entry name" value="Glyco_hydro_38_N_sf"/>
</dbReference>
<dbReference type="InterPro" id="IPR015341">
    <property type="entry name" value="Glyco_hydro_38_cen"/>
</dbReference>
<dbReference type="Gene3D" id="2.70.98.30">
    <property type="entry name" value="Golgi alpha-mannosidase II, domain 4"/>
    <property type="match status" value="1"/>
</dbReference>
<accession>A0A8F9XIG2</accession>
<dbReference type="KEGG" id="ole:K0B96_07080"/>
<dbReference type="SUPFAM" id="SSF88713">
    <property type="entry name" value="Glycoside hydrolase/deacetylase"/>
    <property type="match status" value="1"/>
</dbReference>
<dbReference type="PANTHER" id="PTHR46017">
    <property type="entry name" value="ALPHA-MANNOSIDASE 2C1"/>
    <property type="match status" value="1"/>
</dbReference>
<evidence type="ECO:0000313" key="4">
    <source>
        <dbReference type="EMBL" id="QYM80365.1"/>
    </source>
</evidence>
<dbReference type="InterPro" id="IPR011682">
    <property type="entry name" value="Glyco_hydro_38_C"/>
</dbReference>
<dbReference type="InterPro" id="IPR028995">
    <property type="entry name" value="Glyco_hydro_57/38_cen_sf"/>
</dbReference>
<dbReference type="InterPro" id="IPR037094">
    <property type="entry name" value="Glyco_hydro_38_cen_sf"/>
</dbReference>
<dbReference type="GO" id="GO:0004559">
    <property type="term" value="F:alpha-mannosidase activity"/>
    <property type="evidence" value="ECO:0007669"/>
    <property type="project" value="InterPro"/>
</dbReference>
<dbReference type="GO" id="GO:0009313">
    <property type="term" value="P:oligosaccharide catabolic process"/>
    <property type="evidence" value="ECO:0007669"/>
    <property type="project" value="TreeGrafter"/>
</dbReference>
<dbReference type="GO" id="GO:0006013">
    <property type="term" value="P:mannose metabolic process"/>
    <property type="evidence" value="ECO:0007669"/>
    <property type="project" value="InterPro"/>
</dbReference>
<dbReference type="Proteomes" id="UP000825051">
    <property type="component" value="Chromosome"/>
</dbReference>
<gene>
    <name evidence="4" type="ORF">K0B96_07080</name>
</gene>
<feature type="domain" description="Glycoside hydrolase family 38 central" evidence="3">
    <location>
        <begin position="267"/>
        <end position="343"/>
    </location>
</feature>
<protein>
    <recommendedName>
        <fullName evidence="3">Glycoside hydrolase family 38 central domain-containing protein</fullName>
    </recommendedName>
</protein>
<dbReference type="Pfam" id="PF09261">
    <property type="entry name" value="Alpha-mann_mid"/>
    <property type="match status" value="1"/>
</dbReference>
<name>A0A8F9XIG2_9BACT</name>
<evidence type="ECO:0000256" key="2">
    <source>
        <dbReference type="ARBA" id="ARBA00023295"/>
    </source>
</evidence>
<dbReference type="PANTHER" id="PTHR46017:SF1">
    <property type="entry name" value="ALPHA-MANNOSIDASE 2C1"/>
    <property type="match status" value="1"/>
</dbReference>
<dbReference type="RefSeq" id="WP_220165450.1">
    <property type="nucleotide sequence ID" value="NZ_CP080507.1"/>
</dbReference>
<dbReference type="EMBL" id="CP080507">
    <property type="protein sequence ID" value="QYM80365.1"/>
    <property type="molecule type" value="Genomic_DNA"/>
</dbReference>
<keyword evidence="5" id="KW-1185">Reference proteome</keyword>
<reference evidence="4" key="1">
    <citation type="submission" date="2021-08" db="EMBL/GenBank/DDBJ databases">
        <title>Genome of a novel bacterium of the phylum Verrucomicrobia, Oleiharenicola sp. KSB-15.</title>
        <authorList>
            <person name="Chung J.-H."/>
            <person name="Ahn J.-H."/>
            <person name="Yoon Y."/>
            <person name="Kim D.-Y."/>
            <person name="An S.-H."/>
            <person name="Park I."/>
            <person name="Yeon J."/>
        </authorList>
    </citation>
    <scope>NUCLEOTIDE SEQUENCE</scope>
    <source>
        <strain evidence="4">KSB-15</strain>
    </source>
</reference>
<dbReference type="Gene3D" id="1.20.1270.50">
    <property type="entry name" value="Glycoside hydrolase family 38, central domain"/>
    <property type="match status" value="1"/>
</dbReference>
<dbReference type="Pfam" id="PF07748">
    <property type="entry name" value="Glyco_hydro_38C"/>
    <property type="match status" value="1"/>
</dbReference>
<dbReference type="InterPro" id="IPR011330">
    <property type="entry name" value="Glyco_hydro/deAcase_b/a-brl"/>
</dbReference>
<dbReference type="AlphaFoldDB" id="A0A8F9XIG2"/>
<dbReference type="Pfam" id="PF01074">
    <property type="entry name" value="Glyco_hydro_38N"/>
    <property type="match status" value="1"/>
</dbReference>